<evidence type="ECO:0000313" key="2">
    <source>
        <dbReference type="Proteomes" id="UP000026908"/>
    </source>
</evidence>
<dbReference type="PROSITE" id="PS51257">
    <property type="entry name" value="PROKAR_LIPOPROTEIN"/>
    <property type="match status" value="1"/>
</dbReference>
<dbReference type="OrthoDB" id="22361at10239"/>
<dbReference type="RefSeq" id="YP_009031686.1">
    <property type="nucleotide sequence ID" value="NC_024139.1"/>
</dbReference>
<accession>A0A023MHI4</accession>
<name>A0A023MHI4_9CAUD</name>
<keyword evidence="2" id="KW-1185">Reference proteome</keyword>
<dbReference type="KEGG" id="vg:19486957"/>
<reference evidence="1 2" key="1">
    <citation type="journal article" date="2014" name="Genome Announc.">
        <title>Complete Genome Sequences of Two Escherichia coli O157:H7 Phages Effective in Limiting Contamination of Food Products.</title>
        <authorList>
            <person name="Hong Y."/>
            <person name="Pan Y."/>
            <person name="Harman N.J."/>
            <person name="Ebner P.D."/>
        </authorList>
    </citation>
    <scope>NUCLEOTIDE SEQUENCE [LARGE SCALE GENOMIC DNA]</scope>
</reference>
<organism evidence="1 2">
    <name type="scientific">Escherichia phage vB_EcoS_FFH_1</name>
    <dbReference type="NCBI Taxonomy" id="1446489"/>
    <lineage>
        <taxon>Viruses</taxon>
        <taxon>Duplodnaviria</taxon>
        <taxon>Heunggongvirae</taxon>
        <taxon>Uroviricota</taxon>
        <taxon>Caudoviricetes</taxon>
        <taxon>Demerecviridae</taxon>
        <taxon>Markadamsvirinae</taxon>
        <taxon>Tequintavirus</taxon>
        <taxon>Tequintavirus FFH1</taxon>
    </lineage>
</organism>
<protein>
    <recommendedName>
        <fullName evidence="3">Lipoprotein</fullName>
    </recommendedName>
</protein>
<sequence length="65" mass="7387">MKKVLLLSVFLLTGCFKLDSTINKEYEFAKNFCGGESNIKNFYIYSTIPSTVYCVDGRIINIPPQ</sequence>
<evidence type="ECO:0000313" key="1">
    <source>
        <dbReference type="EMBL" id="AHN83497.1"/>
    </source>
</evidence>
<dbReference type="GeneID" id="19486957"/>
<proteinExistence type="predicted"/>
<dbReference type="EMBL" id="KJ190157">
    <property type="protein sequence ID" value="AHN83497.1"/>
    <property type="molecule type" value="Genomic_DNA"/>
</dbReference>
<dbReference type="Proteomes" id="UP000026908">
    <property type="component" value="Segment"/>
</dbReference>
<evidence type="ECO:0008006" key="3">
    <source>
        <dbReference type="Google" id="ProtNLM"/>
    </source>
</evidence>